<dbReference type="GO" id="GO:0005975">
    <property type="term" value="P:carbohydrate metabolic process"/>
    <property type="evidence" value="ECO:0007669"/>
    <property type="project" value="InterPro"/>
</dbReference>
<gene>
    <name evidence="1" type="ORF">LH29_23660</name>
</gene>
<dbReference type="Proteomes" id="UP000032544">
    <property type="component" value="Unassembled WGS sequence"/>
</dbReference>
<reference evidence="1 2" key="1">
    <citation type="submission" date="2014-09" db="EMBL/GenBank/DDBJ databases">
        <title>Draft Genome Sequence of Draconibacterium sp. JN14CK-3.</title>
        <authorList>
            <person name="Dong C."/>
            <person name="Lai Q."/>
            <person name="Shao Z."/>
        </authorList>
    </citation>
    <scope>NUCLEOTIDE SEQUENCE [LARGE SCALE GENOMIC DNA]</scope>
    <source>
        <strain evidence="1 2">JN14CK-3</strain>
    </source>
</reference>
<dbReference type="PROSITE" id="PS51257">
    <property type="entry name" value="PROKAR_LIPOPROTEIN"/>
    <property type="match status" value="1"/>
</dbReference>
<dbReference type="EMBL" id="JRHC01000009">
    <property type="protein sequence ID" value="KJF41731.1"/>
    <property type="molecule type" value="Genomic_DNA"/>
</dbReference>
<organism evidence="1 2">
    <name type="scientific">Draconibacterium sediminis</name>
    <dbReference type="NCBI Taxonomy" id="1544798"/>
    <lineage>
        <taxon>Bacteria</taxon>
        <taxon>Pseudomonadati</taxon>
        <taxon>Bacteroidota</taxon>
        <taxon>Bacteroidia</taxon>
        <taxon>Marinilabiliales</taxon>
        <taxon>Prolixibacteraceae</taxon>
        <taxon>Draconibacterium</taxon>
    </lineage>
</organism>
<proteinExistence type="predicted"/>
<name>A0A0D8J5F3_9BACT</name>
<comment type="caution">
    <text evidence="1">The sequence shown here is derived from an EMBL/GenBank/DDBJ whole genome shotgun (WGS) entry which is preliminary data.</text>
</comment>
<dbReference type="AlphaFoldDB" id="A0A0D8J5F3"/>
<accession>A0A0D8J5F3</accession>
<keyword evidence="2" id="KW-1185">Reference proteome</keyword>
<evidence type="ECO:0000313" key="1">
    <source>
        <dbReference type="EMBL" id="KJF41731.1"/>
    </source>
</evidence>
<dbReference type="RefSeq" id="WP_045033611.1">
    <property type="nucleotide sequence ID" value="NZ_JRHC01000009.1"/>
</dbReference>
<dbReference type="InterPro" id="IPR012341">
    <property type="entry name" value="6hp_glycosidase-like_sf"/>
</dbReference>
<dbReference type="Gene3D" id="1.50.10.10">
    <property type="match status" value="1"/>
</dbReference>
<evidence type="ECO:0000313" key="2">
    <source>
        <dbReference type="Proteomes" id="UP000032544"/>
    </source>
</evidence>
<sequence>MKNIVYAFFLTLLFLLGCNNTEKGNLSILPNALKSTENRVFDSYFNYVENISSADIPLNKCIQRNKLCEDLDFIKKVVDNPDLLYFPATLWQLNILRRKKGWEQQVPDFTKEIQKAFSNNIIINGEHIQSIFLSAYEYNPTMELLDVIVNGLSNHISRIERDKINIDKEVATINNLDLLMENKIMFFATKKTGDPVFQNFAIENTSFFYEEAFKNDLRIMSVMSNGISEGNLKLLRTEDFYKMALGIRGFYELYKETGIEDYLKLCEDIAMVFNSIFNSSEVDIKIVDNINLLSQSLVILALYDLSKSLDNSFLETSEEIYQNVLMKLESLYPDIEVLNSEDGMPNESFRLFYYLLEYEIRKQNES</sequence>
<protein>
    <submittedName>
        <fullName evidence="1">Uncharacterized protein</fullName>
    </submittedName>
</protein>